<name>A0A0Q1AEI6_9CORY</name>
<dbReference type="PATRIC" id="fig|1544416.3.peg.224"/>
<proteinExistence type="predicted"/>
<evidence type="ECO:0000313" key="2">
    <source>
        <dbReference type="Proteomes" id="UP000050517"/>
    </source>
</evidence>
<dbReference type="Proteomes" id="UP000050517">
    <property type="component" value="Unassembled WGS sequence"/>
</dbReference>
<dbReference type="STRING" id="1544416.Cocul_00220"/>
<dbReference type="RefSeq" id="WP_055121464.1">
    <property type="nucleotide sequence ID" value="NZ_LKST01000001.1"/>
</dbReference>
<dbReference type="EMBL" id="LKST01000001">
    <property type="protein sequence ID" value="KQB85085.1"/>
    <property type="molecule type" value="Genomic_DNA"/>
</dbReference>
<comment type="caution">
    <text evidence="1">The sequence shown here is derived from an EMBL/GenBank/DDBJ whole genome shotgun (WGS) entry which is preliminary data.</text>
</comment>
<protein>
    <submittedName>
        <fullName evidence="1">Uncharacterized protein</fullName>
    </submittedName>
</protein>
<dbReference type="OrthoDB" id="4424029at2"/>
<keyword evidence="2" id="KW-1185">Reference proteome</keyword>
<evidence type="ECO:0000313" key="1">
    <source>
        <dbReference type="EMBL" id="KQB85085.1"/>
    </source>
</evidence>
<reference evidence="1 2" key="1">
    <citation type="submission" date="2015-10" db="EMBL/GenBank/DDBJ databases">
        <title>Corynebacteirum lowii and Corynebacterium oculi species nova, derived from human clinical disease and and emended description of Corynebacterium mastiditis.</title>
        <authorList>
            <person name="Bernard K."/>
            <person name="Pacheco A.L."/>
            <person name="Mcdougall C."/>
            <person name="Burtx T."/>
            <person name="Weibe D."/>
            <person name="Tyler S."/>
            <person name="Olson A.B."/>
            <person name="Cnockaert M."/>
            <person name="Eguchi H."/>
            <person name="Kuwahara T."/>
            <person name="Nakayama-Imaohji H."/>
            <person name="Boudewijins M."/>
            <person name="Van Hoecke F."/>
            <person name="Bernier A.-M."/>
            <person name="Vandamme P."/>
        </authorList>
    </citation>
    <scope>NUCLEOTIDE SEQUENCE [LARGE SCALE GENOMIC DNA]</scope>
    <source>
        <strain evidence="1 2">NML 130210</strain>
    </source>
</reference>
<gene>
    <name evidence="1" type="ORF">Cocul_00220</name>
</gene>
<sequence length="108" mass="11502">MLLSTLLLSAATTGAPVYQEPILPEPIVVQQEAPAEAPEATETIEGEAHRYSGSGTAAEAFQKWFAGEDFVAPDGETKDYRPLELPNGQVARGGDVIVKDSNGEFVIQ</sequence>
<accession>A0A0Q1AEI6</accession>
<organism evidence="1 2">
    <name type="scientific">Corynebacterium oculi</name>
    <dbReference type="NCBI Taxonomy" id="1544416"/>
    <lineage>
        <taxon>Bacteria</taxon>
        <taxon>Bacillati</taxon>
        <taxon>Actinomycetota</taxon>
        <taxon>Actinomycetes</taxon>
        <taxon>Mycobacteriales</taxon>
        <taxon>Corynebacteriaceae</taxon>
        <taxon>Corynebacterium</taxon>
    </lineage>
</organism>
<dbReference type="AlphaFoldDB" id="A0A0Q1AEI6"/>